<evidence type="ECO:0000313" key="1">
    <source>
        <dbReference type="EMBL" id="DBA01638.1"/>
    </source>
</evidence>
<reference evidence="1" key="1">
    <citation type="submission" date="2022-11" db="EMBL/GenBank/DDBJ databases">
        <authorList>
            <person name="Morgan W.R."/>
            <person name="Tartar A."/>
        </authorList>
    </citation>
    <scope>NUCLEOTIDE SEQUENCE</scope>
    <source>
        <strain evidence="1">ARSEF 373</strain>
    </source>
</reference>
<evidence type="ECO:0000313" key="2">
    <source>
        <dbReference type="Proteomes" id="UP001146120"/>
    </source>
</evidence>
<sequence length="113" mass="13050">MRFAYREDQQLASPDDNHVVLTIDYAQNVSLPHAAETPSQWFFLSLWSVSVFGIHNSALERQMNYVYSERFGGKGPNEVISLLASYDRAFSAWRRAQRKTPRPAQSCSERRTH</sequence>
<organism evidence="1 2">
    <name type="scientific">Lagenidium giganteum</name>
    <dbReference type="NCBI Taxonomy" id="4803"/>
    <lineage>
        <taxon>Eukaryota</taxon>
        <taxon>Sar</taxon>
        <taxon>Stramenopiles</taxon>
        <taxon>Oomycota</taxon>
        <taxon>Peronosporomycetes</taxon>
        <taxon>Pythiales</taxon>
        <taxon>Pythiaceae</taxon>
    </lineage>
</organism>
<protein>
    <submittedName>
        <fullName evidence="1">Uncharacterized protein</fullName>
    </submittedName>
</protein>
<dbReference type="AlphaFoldDB" id="A0AAV2Z8N3"/>
<accession>A0AAV2Z8N3</accession>
<dbReference type="EMBL" id="DAKRPA010000044">
    <property type="protein sequence ID" value="DBA01638.1"/>
    <property type="molecule type" value="Genomic_DNA"/>
</dbReference>
<comment type="caution">
    <text evidence="1">The sequence shown here is derived from an EMBL/GenBank/DDBJ whole genome shotgun (WGS) entry which is preliminary data.</text>
</comment>
<keyword evidence="2" id="KW-1185">Reference proteome</keyword>
<dbReference type="PANTHER" id="PTHR34415">
    <property type="entry name" value="INTEGRASE CATALYTIC DOMAIN-CONTAINING PROTEIN"/>
    <property type="match status" value="1"/>
</dbReference>
<proteinExistence type="predicted"/>
<gene>
    <name evidence="1" type="ORF">N0F65_011394</name>
</gene>
<name>A0AAV2Z8N3_9STRA</name>
<reference evidence="1" key="2">
    <citation type="journal article" date="2023" name="Microbiol Resour">
        <title>Decontamination and Annotation of the Draft Genome Sequence of the Oomycete Lagenidium giganteum ARSEF 373.</title>
        <authorList>
            <person name="Morgan W.R."/>
            <person name="Tartar A."/>
        </authorList>
    </citation>
    <scope>NUCLEOTIDE SEQUENCE</scope>
    <source>
        <strain evidence="1">ARSEF 373</strain>
    </source>
</reference>
<dbReference type="PANTHER" id="PTHR34415:SF1">
    <property type="entry name" value="INTEGRASE CATALYTIC DOMAIN-CONTAINING PROTEIN"/>
    <property type="match status" value="1"/>
</dbReference>
<dbReference type="Proteomes" id="UP001146120">
    <property type="component" value="Unassembled WGS sequence"/>
</dbReference>